<dbReference type="PANTHER" id="PTHR43214">
    <property type="entry name" value="TWO-COMPONENT RESPONSE REGULATOR"/>
    <property type="match status" value="1"/>
</dbReference>
<dbReference type="SMART" id="SM00421">
    <property type="entry name" value="HTH_LUXR"/>
    <property type="match status" value="1"/>
</dbReference>
<dbReference type="Gene3D" id="3.40.50.2300">
    <property type="match status" value="1"/>
</dbReference>
<dbReference type="SMART" id="SM00448">
    <property type="entry name" value="REC"/>
    <property type="match status" value="1"/>
</dbReference>
<keyword evidence="4" id="KW-0804">Transcription</keyword>
<dbReference type="PROSITE" id="PS50110">
    <property type="entry name" value="RESPONSE_REGULATORY"/>
    <property type="match status" value="1"/>
</dbReference>
<dbReference type="Proteomes" id="UP001354989">
    <property type="component" value="Plasmid pPP1"/>
</dbReference>
<dbReference type="CDD" id="cd17535">
    <property type="entry name" value="REC_NarL-like"/>
    <property type="match status" value="1"/>
</dbReference>
<evidence type="ECO:0000256" key="4">
    <source>
        <dbReference type="ARBA" id="ARBA00023163"/>
    </source>
</evidence>
<dbReference type="PROSITE" id="PS50043">
    <property type="entry name" value="HTH_LUXR_2"/>
    <property type="match status" value="1"/>
</dbReference>
<evidence type="ECO:0000313" key="9">
    <source>
        <dbReference type="Proteomes" id="UP001354989"/>
    </source>
</evidence>
<geneLocation type="plasmid" evidence="8 9">
    <name>pPP1</name>
</geneLocation>
<feature type="modified residue" description="4-aspartylphosphate" evidence="5">
    <location>
        <position position="57"/>
    </location>
</feature>
<dbReference type="SUPFAM" id="SSF46894">
    <property type="entry name" value="C-terminal effector domain of the bipartite response regulators"/>
    <property type="match status" value="1"/>
</dbReference>
<feature type="domain" description="Response regulatory" evidence="7">
    <location>
        <begin position="6"/>
        <end position="122"/>
    </location>
</feature>
<evidence type="ECO:0000259" key="7">
    <source>
        <dbReference type="PROSITE" id="PS50110"/>
    </source>
</evidence>
<dbReference type="SUPFAM" id="SSF52172">
    <property type="entry name" value="CheY-like"/>
    <property type="match status" value="1"/>
</dbReference>
<dbReference type="EMBL" id="AP025293">
    <property type="protein sequence ID" value="BDD00665.1"/>
    <property type="molecule type" value="Genomic_DNA"/>
</dbReference>
<reference evidence="8 9" key="1">
    <citation type="submission" date="2021-12" db="EMBL/GenBank/DDBJ databases">
        <title>Genome sequencing of bacteria with rrn-lacking chromosome and rrn-plasmid.</title>
        <authorList>
            <person name="Anda M."/>
            <person name="Iwasaki W."/>
        </authorList>
    </citation>
    <scope>NUCLEOTIDE SEQUENCE [LARGE SCALE GENOMIC DNA]</scope>
    <source>
        <strain evidence="8 9">NBRC 101262</strain>
        <plasmid evidence="8 9">pPP1</plasmid>
    </source>
</reference>
<dbReference type="CDD" id="cd06170">
    <property type="entry name" value="LuxR_C_like"/>
    <property type="match status" value="1"/>
</dbReference>
<dbReference type="GO" id="GO:0003677">
    <property type="term" value="F:DNA binding"/>
    <property type="evidence" value="ECO:0007669"/>
    <property type="project" value="UniProtKB-KW"/>
</dbReference>
<accession>A0ABM7VI63</accession>
<feature type="domain" description="HTH luxR-type" evidence="6">
    <location>
        <begin position="158"/>
        <end position="223"/>
    </location>
</feature>
<dbReference type="InterPro" id="IPR001789">
    <property type="entry name" value="Sig_transdc_resp-reg_receiver"/>
</dbReference>
<dbReference type="InterPro" id="IPR039420">
    <property type="entry name" value="WalR-like"/>
</dbReference>
<dbReference type="InterPro" id="IPR000792">
    <property type="entry name" value="Tscrpt_reg_LuxR_C"/>
</dbReference>
<protein>
    <submittedName>
        <fullName evidence="8">DNA-binding response regulator</fullName>
    </submittedName>
</protein>
<evidence type="ECO:0000259" key="6">
    <source>
        <dbReference type="PROSITE" id="PS50043"/>
    </source>
</evidence>
<keyword evidence="2" id="KW-0805">Transcription regulation</keyword>
<keyword evidence="8" id="KW-0614">Plasmid</keyword>
<name>A0ABM7VI63_9BACT</name>
<keyword evidence="1 5" id="KW-0597">Phosphoprotein</keyword>
<proteinExistence type="predicted"/>
<keyword evidence="3 8" id="KW-0238">DNA-binding</keyword>
<evidence type="ECO:0000256" key="1">
    <source>
        <dbReference type="ARBA" id="ARBA00022553"/>
    </source>
</evidence>
<dbReference type="PRINTS" id="PR00038">
    <property type="entry name" value="HTHLUXR"/>
</dbReference>
<dbReference type="InterPro" id="IPR058245">
    <property type="entry name" value="NreC/VraR/RcsB-like_REC"/>
</dbReference>
<evidence type="ECO:0000256" key="3">
    <source>
        <dbReference type="ARBA" id="ARBA00023125"/>
    </source>
</evidence>
<dbReference type="InterPro" id="IPR016032">
    <property type="entry name" value="Sig_transdc_resp-reg_C-effctor"/>
</dbReference>
<evidence type="ECO:0000256" key="5">
    <source>
        <dbReference type="PROSITE-ProRule" id="PRU00169"/>
    </source>
</evidence>
<dbReference type="PANTHER" id="PTHR43214:SF41">
    <property type="entry name" value="NITRATE_NITRITE RESPONSE REGULATOR PROTEIN NARP"/>
    <property type="match status" value="1"/>
</dbReference>
<gene>
    <name evidence="8" type="ORF">PEPS_29450</name>
</gene>
<dbReference type="InterPro" id="IPR011006">
    <property type="entry name" value="CheY-like_superfamily"/>
</dbReference>
<organism evidence="8 9">
    <name type="scientific">Persicobacter psychrovividus</name>
    <dbReference type="NCBI Taxonomy" id="387638"/>
    <lineage>
        <taxon>Bacteria</taxon>
        <taxon>Pseudomonadati</taxon>
        <taxon>Bacteroidota</taxon>
        <taxon>Cytophagia</taxon>
        <taxon>Cytophagales</taxon>
        <taxon>Persicobacteraceae</taxon>
        <taxon>Persicobacter</taxon>
    </lineage>
</organism>
<dbReference type="Pfam" id="PF00072">
    <property type="entry name" value="Response_reg"/>
    <property type="match status" value="1"/>
</dbReference>
<dbReference type="Pfam" id="PF00196">
    <property type="entry name" value="GerE"/>
    <property type="match status" value="1"/>
</dbReference>
<keyword evidence="9" id="KW-1185">Reference proteome</keyword>
<sequence>MMKKIRILLVDDHTLVRNGIKALLSDDDRFEVVGEAGDGQEALKNADLLQPDIVLMDIRMPVMNGLEAAKLMKNYAAQAKVVMLSMHHDEDYVLQAVQVGAFGYLLKDIVKADFINALLQVSEGHKYFAPAVSEVLVNSMQRKGNSISNTTGSKPTPLGKKDFGLTKRELQVLSALSEGKSNSEMAEVFNLSQRTVETHRFNIMKKVGVKNVLELLNVARKEGILDY</sequence>
<evidence type="ECO:0000313" key="8">
    <source>
        <dbReference type="EMBL" id="BDD00665.1"/>
    </source>
</evidence>
<dbReference type="RefSeq" id="WP_338398484.1">
    <property type="nucleotide sequence ID" value="NZ_AP025293.1"/>
</dbReference>
<evidence type="ECO:0000256" key="2">
    <source>
        <dbReference type="ARBA" id="ARBA00023015"/>
    </source>
</evidence>